<keyword evidence="2" id="KW-0067">ATP-binding</keyword>
<organism evidence="4 5">
    <name type="scientific">Magnusiomyces paraingens</name>
    <dbReference type="NCBI Taxonomy" id="2606893"/>
    <lineage>
        <taxon>Eukaryota</taxon>
        <taxon>Fungi</taxon>
        <taxon>Dikarya</taxon>
        <taxon>Ascomycota</taxon>
        <taxon>Saccharomycotina</taxon>
        <taxon>Dipodascomycetes</taxon>
        <taxon>Dipodascales</taxon>
        <taxon>Dipodascaceae</taxon>
        <taxon>Magnusiomyces</taxon>
    </lineage>
</organism>
<dbReference type="EMBL" id="CABVLU010000002">
    <property type="protein sequence ID" value="VVT50860.1"/>
    <property type="molecule type" value="Genomic_DNA"/>
</dbReference>
<dbReference type="GO" id="GO:0140662">
    <property type="term" value="F:ATP-dependent protein folding chaperone"/>
    <property type="evidence" value="ECO:0007669"/>
    <property type="project" value="InterPro"/>
</dbReference>
<accession>A0A5E8BH25</accession>
<evidence type="ECO:0000256" key="1">
    <source>
        <dbReference type="ARBA" id="ARBA00022741"/>
    </source>
</evidence>
<name>A0A5E8BH25_9ASCO</name>
<protein>
    <submittedName>
        <fullName evidence="4">Uncharacterized protein</fullName>
    </submittedName>
</protein>
<dbReference type="PANTHER" id="PTHR45639">
    <property type="entry name" value="HSC70CB, ISOFORM G-RELATED"/>
    <property type="match status" value="1"/>
</dbReference>
<evidence type="ECO:0000313" key="5">
    <source>
        <dbReference type="Proteomes" id="UP000398389"/>
    </source>
</evidence>
<keyword evidence="5" id="KW-1185">Reference proteome</keyword>
<dbReference type="SUPFAM" id="SSF53067">
    <property type="entry name" value="Actin-like ATPase domain"/>
    <property type="match status" value="1"/>
</dbReference>
<evidence type="ECO:0000256" key="3">
    <source>
        <dbReference type="ARBA" id="ARBA00023186"/>
    </source>
</evidence>
<proteinExistence type="predicted"/>
<dbReference type="Gene3D" id="3.90.640.10">
    <property type="entry name" value="Actin, Chain A, domain 4"/>
    <property type="match status" value="1"/>
</dbReference>
<dbReference type="AlphaFoldDB" id="A0A5E8BH25"/>
<gene>
    <name evidence="4" type="ORF">SAPINGB_P002904</name>
</gene>
<sequence>MKRVFKAFKKSKYKNKTPTNFIDPLLVISFGVRYWQMGYIDSNGTTKEIEINSKEKRMLSCIYYNGHRYIFGNEAQLQSQKNNQSAIFEIHRLLGCTGSESESESYLKEYSVKRSKQVTYLGFKIDAGNGEEVYPTYLVAEFLKEMIRIATNQQDRKWNKIAIIIPAHFGTFQKEDILTAISSAGLEKEIPKERIFSDVSAYVYNYYLDNIILTAQTENVLFINISSSLTTLSLVEISKTKASVINEFYDSVFCENMISELIFYNFLKDYCGLENSIRFEKKQLRNLHSNKFGNNNVKALEQEIQSLISNDKDNGFLADIPNEVNISINYYINCIKPLLKYLSSIAKEACQKSATNISEIIIMGEVTKHERFLNTFTSFFNPSGNVSNVNISSTSTPIFPILYGVNEATLPSEKRKTKSLKFSRNDNYNLDLDSEYIFEKYSNEIPVIRKDMGIYVVVSKKGTVQRIMSETSNQSSLETLEVKGHSSKNSYFRESEVAGAGKAKD</sequence>
<dbReference type="InterPro" id="IPR013126">
    <property type="entry name" value="Hsp_70_fam"/>
</dbReference>
<dbReference type="InterPro" id="IPR043129">
    <property type="entry name" value="ATPase_NBD"/>
</dbReference>
<dbReference type="Pfam" id="PF00012">
    <property type="entry name" value="HSP70"/>
    <property type="match status" value="1"/>
</dbReference>
<dbReference type="RefSeq" id="XP_031853513.1">
    <property type="nucleotide sequence ID" value="XM_031997622.1"/>
</dbReference>
<keyword evidence="3" id="KW-0143">Chaperone</keyword>
<dbReference type="PANTHER" id="PTHR45639:SF3">
    <property type="entry name" value="HYPOXIA UP-REGULATED PROTEIN 1"/>
    <property type="match status" value="1"/>
</dbReference>
<dbReference type="Proteomes" id="UP000398389">
    <property type="component" value="Unassembled WGS sequence"/>
</dbReference>
<dbReference type="GeneID" id="43581722"/>
<dbReference type="GO" id="GO:0030968">
    <property type="term" value="P:endoplasmic reticulum unfolded protein response"/>
    <property type="evidence" value="ECO:0007669"/>
    <property type="project" value="TreeGrafter"/>
</dbReference>
<keyword evidence="1" id="KW-0547">Nucleotide-binding</keyword>
<evidence type="ECO:0000313" key="4">
    <source>
        <dbReference type="EMBL" id="VVT50860.1"/>
    </source>
</evidence>
<evidence type="ECO:0000256" key="2">
    <source>
        <dbReference type="ARBA" id="ARBA00022840"/>
    </source>
</evidence>
<reference evidence="4 5" key="1">
    <citation type="submission" date="2019-09" db="EMBL/GenBank/DDBJ databases">
        <authorList>
            <person name="Brejova B."/>
        </authorList>
    </citation>
    <scope>NUCLEOTIDE SEQUENCE [LARGE SCALE GENOMIC DNA]</scope>
</reference>
<dbReference type="Gene3D" id="3.30.420.40">
    <property type="match status" value="2"/>
</dbReference>
<dbReference type="GO" id="GO:0034663">
    <property type="term" value="C:endoplasmic reticulum chaperone complex"/>
    <property type="evidence" value="ECO:0007669"/>
    <property type="project" value="TreeGrafter"/>
</dbReference>
<dbReference type="GO" id="GO:0005524">
    <property type="term" value="F:ATP binding"/>
    <property type="evidence" value="ECO:0007669"/>
    <property type="project" value="UniProtKB-KW"/>
</dbReference>